<evidence type="ECO:0000259" key="4">
    <source>
        <dbReference type="Pfam" id="PF13581"/>
    </source>
</evidence>
<reference evidence="5 6" key="1">
    <citation type="submission" date="2016-10" db="EMBL/GenBank/DDBJ databases">
        <authorList>
            <person name="de Groot N.N."/>
        </authorList>
    </citation>
    <scope>NUCLEOTIDE SEQUENCE [LARGE SCALE GENOMIC DNA]</scope>
    <source>
        <strain evidence="5 6">CPCC 201354</strain>
    </source>
</reference>
<evidence type="ECO:0000256" key="1">
    <source>
        <dbReference type="ARBA" id="ARBA00022527"/>
    </source>
</evidence>
<gene>
    <name evidence="5" type="ORF">SAMN05421505_1761</name>
</gene>
<feature type="compositionally biased region" description="Low complexity" evidence="2">
    <location>
        <begin position="294"/>
        <end position="305"/>
    </location>
</feature>
<dbReference type="STRING" id="504805.SAMN05421505_1761"/>
<evidence type="ECO:0000256" key="2">
    <source>
        <dbReference type="SAM" id="MobiDB-lite"/>
    </source>
</evidence>
<keyword evidence="6" id="KW-1185">Reference proteome</keyword>
<accession>A0A1G8LRE0</accession>
<keyword evidence="5" id="KW-0418">Kinase</keyword>
<dbReference type="CDD" id="cd16936">
    <property type="entry name" value="HATPase_RsbW-like"/>
    <property type="match status" value="1"/>
</dbReference>
<feature type="non-terminal residue" evidence="5">
    <location>
        <position position="305"/>
    </location>
</feature>
<dbReference type="Pfam" id="PF01385">
    <property type="entry name" value="OrfB_IS605"/>
    <property type="match status" value="1"/>
</dbReference>
<organism evidence="5 6">
    <name type="scientific">Sinosporangium album</name>
    <dbReference type="NCBI Taxonomy" id="504805"/>
    <lineage>
        <taxon>Bacteria</taxon>
        <taxon>Bacillati</taxon>
        <taxon>Actinomycetota</taxon>
        <taxon>Actinomycetes</taxon>
        <taxon>Streptosporangiales</taxon>
        <taxon>Streptosporangiaceae</taxon>
        <taxon>Sinosporangium</taxon>
    </lineage>
</organism>
<dbReference type="InterPro" id="IPR001959">
    <property type="entry name" value="Transposase"/>
</dbReference>
<keyword evidence="1" id="KW-0723">Serine/threonine-protein kinase</keyword>
<dbReference type="InterPro" id="IPR036890">
    <property type="entry name" value="HATPase_C_sf"/>
</dbReference>
<dbReference type="GO" id="GO:0004674">
    <property type="term" value="F:protein serine/threonine kinase activity"/>
    <property type="evidence" value="ECO:0007669"/>
    <property type="project" value="UniProtKB-KW"/>
</dbReference>
<proteinExistence type="predicted"/>
<protein>
    <submittedName>
        <fullName evidence="5">Histidine kinase-like ATPase domain-containing protein</fullName>
    </submittedName>
</protein>
<dbReference type="Gene3D" id="3.30.565.10">
    <property type="entry name" value="Histidine kinase-like ATPase, C-terminal domain"/>
    <property type="match status" value="1"/>
</dbReference>
<keyword evidence="5" id="KW-0808">Transferase</keyword>
<name>A0A1G8LRE0_9ACTN</name>
<evidence type="ECO:0000313" key="6">
    <source>
        <dbReference type="Proteomes" id="UP000198923"/>
    </source>
</evidence>
<evidence type="ECO:0000259" key="3">
    <source>
        <dbReference type="Pfam" id="PF01385"/>
    </source>
</evidence>
<dbReference type="AlphaFoldDB" id="A0A1G8LRE0"/>
<feature type="region of interest" description="Disordered" evidence="2">
    <location>
        <begin position="270"/>
        <end position="305"/>
    </location>
</feature>
<feature type="domain" description="Probable transposase IS891/IS1136/IS1341" evidence="3">
    <location>
        <begin position="227"/>
        <end position="305"/>
    </location>
</feature>
<feature type="domain" description="Histidine kinase/HSP90-like ATPase" evidence="4">
    <location>
        <begin position="28"/>
        <end position="121"/>
    </location>
</feature>
<dbReference type="PANTHER" id="PTHR35526:SF3">
    <property type="entry name" value="ANTI-SIGMA-F FACTOR RSBW"/>
    <property type="match status" value="1"/>
</dbReference>
<evidence type="ECO:0000313" key="5">
    <source>
        <dbReference type="EMBL" id="SDI58203.1"/>
    </source>
</evidence>
<dbReference type="InterPro" id="IPR050267">
    <property type="entry name" value="Anti-sigma-factor_SerPK"/>
</dbReference>
<dbReference type="Proteomes" id="UP000198923">
    <property type="component" value="Unassembled WGS sequence"/>
</dbReference>
<dbReference type="PANTHER" id="PTHR35526">
    <property type="entry name" value="ANTI-SIGMA-F FACTOR RSBW-RELATED"/>
    <property type="match status" value="1"/>
</dbReference>
<dbReference type="SUPFAM" id="SSF55874">
    <property type="entry name" value="ATPase domain of HSP90 chaperone/DNA topoisomerase II/histidine kinase"/>
    <property type="match status" value="1"/>
</dbReference>
<dbReference type="NCBIfam" id="NF040570">
    <property type="entry name" value="guided_TnpB"/>
    <property type="match status" value="1"/>
</dbReference>
<dbReference type="InterPro" id="IPR003594">
    <property type="entry name" value="HATPase_dom"/>
</dbReference>
<dbReference type="EMBL" id="FNCN01000076">
    <property type="protein sequence ID" value="SDI58203.1"/>
    <property type="molecule type" value="Genomic_DNA"/>
</dbReference>
<dbReference type="Pfam" id="PF13581">
    <property type="entry name" value="HATPase_c_2"/>
    <property type="match status" value="1"/>
</dbReference>
<sequence>MSEVRGIESGQICWSEKLLGEVVLAKMPASVGAAREAVLDIVGRDHVRKDDILLVVSELVTNSVVHADRGTSCASVRLRLLASDDLLIVEVYDPGSFSDAPRLDERQDTFGEGGRGLYLVSLLCGGRWSTRSLGAGTERLVWAALPLTGQASPAREVVDARRKDSRQAIRFTKNARFAVTPGGKLRLPKIGDVPVRWSRSLPSGSSSVTVVKDSAGRYFASFVVGTSHQPLPEAGSEIGIDLGLTHFAITSDGRKAANPRLLRRAAKKLRKAQKALSRKEKGSANRAKAKAKVAKAYAKVADTRR</sequence>